<comment type="pathway">
    <text evidence="1">Cofactor biosynthesis; tetrahydrofolate biosynthesis; 5,6,7,8-tetrahydrofolate from 7,8-dihydrofolate: step 1/1.</text>
</comment>
<dbReference type="PROSITE" id="PS51330">
    <property type="entry name" value="DHFR_2"/>
    <property type="match status" value="1"/>
</dbReference>
<protein>
    <recommendedName>
        <fullName evidence="3">dihydrofolate reductase</fullName>
        <ecNumber evidence="3">1.5.1.3</ecNumber>
    </recommendedName>
</protein>
<evidence type="ECO:0000256" key="2">
    <source>
        <dbReference type="ARBA" id="ARBA00009539"/>
    </source>
</evidence>
<dbReference type="GO" id="GO:0050661">
    <property type="term" value="F:NADP binding"/>
    <property type="evidence" value="ECO:0007669"/>
    <property type="project" value="InterPro"/>
</dbReference>
<dbReference type="RefSeq" id="WP_171216914.1">
    <property type="nucleotide sequence ID" value="NZ_JABEPP010000001.1"/>
</dbReference>
<dbReference type="InterPro" id="IPR024072">
    <property type="entry name" value="DHFR-like_dom_sf"/>
</dbReference>
<dbReference type="GO" id="GO:0046452">
    <property type="term" value="P:dihydrofolate metabolic process"/>
    <property type="evidence" value="ECO:0007669"/>
    <property type="project" value="TreeGrafter"/>
</dbReference>
<reference evidence="10 11" key="1">
    <citation type="submission" date="2020-04" db="EMBL/GenBank/DDBJ databases">
        <title>Enterovirga sp. isolate from soil.</title>
        <authorList>
            <person name="Chea S."/>
            <person name="Kim D.-U."/>
        </authorList>
    </citation>
    <scope>NUCLEOTIDE SEQUENCE [LARGE SCALE GENOMIC DNA]</scope>
    <source>
        <strain evidence="10 11">DB1703</strain>
    </source>
</reference>
<evidence type="ECO:0000256" key="5">
    <source>
        <dbReference type="ARBA" id="ARBA00022857"/>
    </source>
</evidence>
<comment type="similarity">
    <text evidence="2 8">Belongs to the dihydrofolate reductase family.</text>
</comment>
<dbReference type="GO" id="GO:0004146">
    <property type="term" value="F:dihydrofolate reductase activity"/>
    <property type="evidence" value="ECO:0007669"/>
    <property type="project" value="UniProtKB-EC"/>
</dbReference>
<dbReference type="PROSITE" id="PS00075">
    <property type="entry name" value="DHFR_1"/>
    <property type="match status" value="1"/>
</dbReference>
<dbReference type="InterPro" id="IPR012259">
    <property type="entry name" value="DHFR"/>
</dbReference>
<evidence type="ECO:0000256" key="7">
    <source>
        <dbReference type="ARBA" id="ARBA00025067"/>
    </source>
</evidence>
<dbReference type="GO" id="GO:0046654">
    <property type="term" value="P:tetrahydrofolate biosynthetic process"/>
    <property type="evidence" value="ECO:0007669"/>
    <property type="project" value="UniProtKB-UniPathway"/>
</dbReference>
<dbReference type="AlphaFoldDB" id="A0A849I1I8"/>
<dbReference type="InterPro" id="IPR001796">
    <property type="entry name" value="DHFR_dom"/>
</dbReference>
<dbReference type="PRINTS" id="PR00070">
    <property type="entry name" value="DHFR"/>
</dbReference>
<accession>A0A849I1I8</accession>
<sequence length="227" mass="26751">MSKPVKMPSIAYVVARSHPQHVIGCENKLPWRLRTDLRFFRSVTEGHAVVMGRRTFDSIGHPLRNRMNIVVSRQDGNDGNELKWVKNREAALFFADIYSIINERNQLMIIGGAEIYKVFADLVNKVFLTQVFGHFDDGDAFFDEKFDGRKWKTLEERDYPRSQDDDFPFRISILERRLKSVRQRELTDFLVSDFRISDWLKQQVVEKVPSFERLPEEQFELPIPQRA</sequence>
<evidence type="ECO:0000259" key="9">
    <source>
        <dbReference type="PROSITE" id="PS51330"/>
    </source>
</evidence>
<proteinExistence type="inferred from homology"/>
<keyword evidence="11" id="KW-1185">Reference proteome</keyword>
<dbReference type="SUPFAM" id="SSF53597">
    <property type="entry name" value="Dihydrofolate reductase-like"/>
    <property type="match status" value="1"/>
</dbReference>
<gene>
    <name evidence="10" type="ORF">HJG44_03460</name>
</gene>
<keyword evidence="4" id="KW-0554">One-carbon metabolism</keyword>
<organism evidence="10 11">
    <name type="scientific">Enterovirga aerilata</name>
    <dbReference type="NCBI Taxonomy" id="2730920"/>
    <lineage>
        <taxon>Bacteria</taxon>
        <taxon>Pseudomonadati</taxon>
        <taxon>Pseudomonadota</taxon>
        <taxon>Alphaproteobacteria</taxon>
        <taxon>Hyphomicrobiales</taxon>
        <taxon>Methylobacteriaceae</taxon>
        <taxon>Enterovirga</taxon>
    </lineage>
</organism>
<evidence type="ECO:0000256" key="8">
    <source>
        <dbReference type="RuleBase" id="RU004474"/>
    </source>
</evidence>
<comment type="caution">
    <text evidence="10">The sequence shown here is derived from an EMBL/GenBank/DDBJ whole genome shotgun (WGS) entry which is preliminary data.</text>
</comment>
<dbReference type="EMBL" id="JABEPP010000001">
    <property type="protein sequence ID" value="NNM71454.1"/>
    <property type="molecule type" value="Genomic_DNA"/>
</dbReference>
<name>A0A849I1I8_9HYPH</name>
<feature type="domain" description="DHFR" evidence="9">
    <location>
        <begin position="9"/>
        <end position="176"/>
    </location>
</feature>
<comment type="function">
    <text evidence="7">Key enzyme in folate metabolism. Catalyzes an essential reaction for de novo glycine and purine synthesis, and for DNA precursor synthesis.</text>
</comment>
<evidence type="ECO:0000256" key="1">
    <source>
        <dbReference type="ARBA" id="ARBA00004903"/>
    </source>
</evidence>
<dbReference type="Pfam" id="PF00186">
    <property type="entry name" value="DHFR_1"/>
    <property type="match status" value="1"/>
</dbReference>
<evidence type="ECO:0000313" key="10">
    <source>
        <dbReference type="EMBL" id="NNM71454.1"/>
    </source>
</evidence>
<dbReference type="InterPro" id="IPR017925">
    <property type="entry name" value="DHFR_CS"/>
</dbReference>
<dbReference type="UniPathway" id="UPA00077">
    <property type="reaction ID" value="UER00158"/>
</dbReference>
<evidence type="ECO:0000256" key="4">
    <source>
        <dbReference type="ARBA" id="ARBA00022563"/>
    </source>
</evidence>
<dbReference type="GO" id="GO:0005829">
    <property type="term" value="C:cytosol"/>
    <property type="evidence" value="ECO:0007669"/>
    <property type="project" value="TreeGrafter"/>
</dbReference>
<dbReference type="EC" id="1.5.1.3" evidence="3"/>
<evidence type="ECO:0000313" key="11">
    <source>
        <dbReference type="Proteomes" id="UP000564885"/>
    </source>
</evidence>
<dbReference type="CDD" id="cd00209">
    <property type="entry name" value="DHFR"/>
    <property type="match status" value="1"/>
</dbReference>
<dbReference type="Proteomes" id="UP000564885">
    <property type="component" value="Unassembled WGS sequence"/>
</dbReference>
<dbReference type="GO" id="GO:0046655">
    <property type="term" value="P:folic acid metabolic process"/>
    <property type="evidence" value="ECO:0007669"/>
    <property type="project" value="TreeGrafter"/>
</dbReference>
<evidence type="ECO:0000256" key="6">
    <source>
        <dbReference type="ARBA" id="ARBA00023002"/>
    </source>
</evidence>
<dbReference type="GO" id="GO:0006730">
    <property type="term" value="P:one-carbon metabolic process"/>
    <property type="evidence" value="ECO:0007669"/>
    <property type="project" value="UniProtKB-KW"/>
</dbReference>
<dbReference type="PANTHER" id="PTHR48069">
    <property type="entry name" value="DIHYDROFOLATE REDUCTASE"/>
    <property type="match status" value="1"/>
</dbReference>
<dbReference type="PANTHER" id="PTHR48069:SF3">
    <property type="entry name" value="DIHYDROFOLATE REDUCTASE"/>
    <property type="match status" value="1"/>
</dbReference>
<keyword evidence="6" id="KW-0560">Oxidoreductase</keyword>
<keyword evidence="5" id="KW-0521">NADP</keyword>
<dbReference type="Gene3D" id="3.40.430.10">
    <property type="entry name" value="Dihydrofolate Reductase, subunit A"/>
    <property type="match status" value="1"/>
</dbReference>
<evidence type="ECO:0000256" key="3">
    <source>
        <dbReference type="ARBA" id="ARBA00012856"/>
    </source>
</evidence>